<evidence type="ECO:0000313" key="2">
    <source>
        <dbReference type="EMBL" id="VAX35010.1"/>
    </source>
</evidence>
<protein>
    <recommendedName>
        <fullName evidence="1">Integrase catalytic domain-containing protein</fullName>
    </recommendedName>
</protein>
<dbReference type="EMBL" id="UOGJ01000024">
    <property type="protein sequence ID" value="VAX35010.1"/>
    <property type="molecule type" value="Genomic_DNA"/>
</dbReference>
<dbReference type="Pfam" id="PF13683">
    <property type="entry name" value="rve_3"/>
    <property type="match status" value="1"/>
</dbReference>
<organism evidence="2">
    <name type="scientific">hydrothermal vent metagenome</name>
    <dbReference type="NCBI Taxonomy" id="652676"/>
    <lineage>
        <taxon>unclassified sequences</taxon>
        <taxon>metagenomes</taxon>
        <taxon>ecological metagenomes</taxon>
    </lineage>
</organism>
<dbReference type="InterPro" id="IPR012337">
    <property type="entry name" value="RNaseH-like_sf"/>
</dbReference>
<dbReference type="GO" id="GO:0015074">
    <property type="term" value="P:DNA integration"/>
    <property type="evidence" value="ECO:0007669"/>
    <property type="project" value="InterPro"/>
</dbReference>
<dbReference type="PANTHER" id="PTHR46889">
    <property type="entry name" value="TRANSPOSASE INSF FOR INSERTION SEQUENCE IS3B-RELATED"/>
    <property type="match status" value="1"/>
</dbReference>
<name>A0A3B1DJ67_9ZZZZ</name>
<dbReference type="InterPro" id="IPR001584">
    <property type="entry name" value="Integrase_cat-core"/>
</dbReference>
<evidence type="ECO:0000259" key="1">
    <source>
        <dbReference type="Pfam" id="PF13683"/>
    </source>
</evidence>
<reference evidence="2" key="1">
    <citation type="submission" date="2018-06" db="EMBL/GenBank/DDBJ databases">
        <authorList>
            <person name="Zhirakovskaya E."/>
        </authorList>
    </citation>
    <scope>NUCLEOTIDE SEQUENCE</scope>
</reference>
<dbReference type="PANTHER" id="PTHR46889:SF4">
    <property type="entry name" value="TRANSPOSASE INSO FOR INSERTION SEQUENCE ELEMENT IS911B-RELATED"/>
    <property type="match status" value="1"/>
</dbReference>
<dbReference type="AlphaFoldDB" id="A0A3B1DJ67"/>
<gene>
    <name evidence="2" type="ORF">MNBD_UNCLBAC01-1774</name>
</gene>
<dbReference type="SUPFAM" id="SSF53098">
    <property type="entry name" value="Ribonuclease H-like"/>
    <property type="match status" value="1"/>
</dbReference>
<proteinExistence type="predicted"/>
<dbReference type="InterPro" id="IPR050900">
    <property type="entry name" value="Transposase_IS3/IS150/IS904"/>
</dbReference>
<sequence length="81" mass="9703">MSAKGNYYDNAVAESSFKTLKYELIDGYKFYSKNDLDQMLFRKIEMEYNCRKMHSTLDYQKPDAFEENYLDQIRLSECLLS</sequence>
<feature type="domain" description="Integrase catalytic" evidence="1">
    <location>
        <begin position="2"/>
        <end position="62"/>
    </location>
</feature>
<accession>A0A3B1DJ67</accession>